<name>A0A8S3SMP6_MYTED</name>
<dbReference type="AlphaFoldDB" id="A0A8S3SMP6"/>
<evidence type="ECO:0000313" key="1">
    <source>
        <dbReference type="EMBL" id="CAG2222540.1"/>
    </source>
</evidence>
<proteinExistence type="predicted"/>
<reference evidence="1" key="1">
    <citation type="submission" date="2021-03" db="EMBL/GenBank/DDBJ databases">
        <authorList>
            <person name="Bekaert M."/>
        </authorList>
    </citation>
    <scope>NUCLEOTIDE SEQUENCE</scope>
</reference>
<dbReference type="EMBL" id="CAJPWZ010001753">
    <property type="protein sequence ID" value="CAG2222540.1"/>
    <property type="molecule type" value="Genomic_DNA"/>
</dbReference>
<sequence length="193" mass="21969">MEIVDSSAESLRLSAILKAIGFSLPFKDLEGKRVSHVHDISHIIKTKENEHEELTVGSVAEGIPIMLTSNSQVHSRSDSDTITVCNVFKIVDDIREVKYIKYIQDSNPKLSHFLRLPDYTNPGYSKLLVLIITDHLSKYCDIRDNNLFLKNTVKELLFVLEKKFQTKFTIHGPALSTDVSSWKSEFAFPPEDF</sequence>
<protein>
    <submittedName>
        <fullName evidence="1">Uncharacterized protein</fullName>
    </submittedName>
</protein>
<evidence type="ECO:0000313" key="2">
    <source>
        <dbReference type="Proteomes" id="UP000683360"/>
    </source>
</evidence>
<accession>A0A8S3SMP6</accession>
<dbReference type="Proteomes" id="UP000683360">
    <property type="component" value="Unassembled WGS sequence"/>
</dbReference>
<keyword evidence="2" id="KW-1185">Reference proteome</keyword>
<comment type="caution">
    <text evidence="1">The sequence shown here is derived from an EMBL/GenBank/DDBJ whole genome shotgun (WGS) entry which is preliminary data.</text>
</comment>
<gene>
    <name evidence="1" type="ORF">MEDL_35819</name>
</gene>
<organism evidence="1 2">
    <name type="scientific">Mytilus edulis</name>
    <name type="common">Blue mussel</name>
    <dbReference type="NCBI Taxonomy" id="6550"/>
    <lineage>
        <taxon>Eukaryota</taxon>
        <taxon>Metazoa</taxon>
        <taxon>Spiralia</taxon>
        <taxon>Lophotrochozoa</taxon>
        <taxon>Mollusca</taxon>
        <taxon>Bivalvia</taxon>
        <taxon>Autobranchia</taxon>
        <taxon>Pteriomorphia</taxon>
        <taxon>Mytilida</taxon>
        <taxon>Mytiloidea</taxon>
        <taxon>Mytilidae</taxon>
        <taxon>Mytilinae</taxon>
        <taxon>Mytilus</taxon>
    </lineage>
</organism>